<comment type="caution">
    <text evidence="3">The sequence shown here is derived from an EMBL/GenBank/DDBJ whole genome shotgun (WGS) entry which is preliminary data.</text>
</comment>
<dbReference type="OrthoDB" id="3824970at2759"/>
<evidence type="ECO:0000313" key="4">
    <source>
        <dbReference type="Proteomes" id="UP000011958"/>
    </source>
</evidence>
<dbReference type="GeneID" id="19895658"/>
<dbReference type="OMA" id="RRDIMWD"/>
<organism evidence="3 4">
    <name type="scientific">Pneumocystis murina (strain B123)</name>
    <name type="common">Mouse pneumocystis pneumonia agent</name>
    <name type="synonym">Pneumocystis carinii f. sp. muris</name>
    <dbReference type="NCBI Taxonomy" id="1069680"/>
    <lineage>
        <taxon>Eukaryota</taxon>
        <taxon>Fungi</taxon>
        <taxon>Dikarya</taxon>
        <taxon>Ascomycota</taxon>
        <taxon>Taphrinomycotina</taxon>
        <taxon>Pneumocystomycetes</taxon>
        <taxon>Pneumocystaceae</taxon>
        <taxon>Pneumocystis</taxon>
    </lineage>
</organism>
<evidence type="ECO:0000256" key="1">
    <source>
        <dbReference type="SAM" id="SignalP"/>
    </source>
</evidence>
<dbReference type="CDD" id="cd14424">
    <property type="entry name" value="CUE_Cue1p_like"/>
    <property type="match status" value="1"/>
</dbReference>
<dbReference type="Pfam" id="PF02845">
    <property type="entry name" value="CUE"/>
    <property type="match status" value="1"/>
</dbReference>
<dbReference type="Proteomes" id="UP000011958">
    <property type="component" value="Unassembled WGS sequence"/>
</dbReference>
<dbReference type="GO" id="GO:0043130">
    <property type="term" value="F:ubiquitin binding"/>
    <property type="evidence" value="ECO:0007669"/>
    <property type="project" value="InterPro"/>
</dbReference>
<dbReference type="HOGENOM" id="CLU_083690_0_0_1"/>
<reference evidence="4" key="1">
    <citation type="journal article" date="2016" name="Nat. Commun.">
        <title>Genome analysis of three Pneumocystis species reveals adaptation mechanisms to life exclusively in mammalian hosts.</title>
        <authorList>
            <person name="Ma L."/>
            <person name="Chen Z."/>
            <person name="Huang D.W."/>
            <person name="Kutty G."/>
            <person name="Ishihara M."/>
            <person name="Wang H."/>
            <person name="Abouelleil A."/>
            <person name="Bishop L."/>
            <person name="Davey E."/>
            <person name="Deng R."/>
            <person name="Deng X."/>
            <person name="Fan L."/>
            <person name="Fantoni G."/>
            <person name="Fitzgerald M."/>
            <person name="Gogineni E."/>
            <person name="Goldberg J.M."/>
            <person name="Handley G."/>
            <person name="Hu X."/>
            <person name="Huber C."/>
            <person name="Jiao X."/>
            <person name="Jones K."/>
            <person name="Levin J.Z."/>
            <person name="Liu Y."/>
            <person name="Macdonald P."/>
            <person name="Melnikov A."/>
            <person name="Raley C."/>
            <person name="Sassi M."/>
            <person name="Sherman B.T."/>
            <person name="Song X."/>
            <person name="Sykes S."/>
            <person name="Tran B."/>
            <person name="Walsh L."/>
            <person name="Xia Y."/>
            <person name="Yang J."/>
            <person name="Young S."/>
            <person name="Zeng Q."/>
            <person name="Zheng X."/>
            <person name="Stephens R."/>
            <person name="Nusbaum C."/>
            <person name="Birren B.W."/>
            <person name="Azadi P."/>
            <person name="Lempicki R.A."/>
            <person name="Cuomo C.A."/>
            <person name="Kovacs J.A."/>
        </authorList>
    </citation>
    <scope>NUCLEOTIDE SEQUENCE [LARGE SCALE GENOMIC DNA]</scope>
    <source>
        <strain evidence="4">B123</strain>
    </source>
</reference>
<keyword evidence="4" id="KW-1185">Reference proteome</keyword>
<name>M7PH67_PNEMU</name>
<dbReference type="eggNOG" id="ENOG502S6YF">
    <property type="taxonomic scope" value="Eukaryota"/>
</dbReference>
<dbReference type="SMART" id="SM00546">
    <property type="entry name" value="CUE"/>
    <property type="match status" value="1"/>
</dbReference>
<sequence>MNDGTLVILGCLVLFFSLKWVFSGHRTANTRRLRNRRNVSQNMIEIIHAMFPNIPIESIEYDLGRTGSVEATTETLLTQGRLPTPPPSFVPHMSHQISARISSLDKKPNFSHDDLIKRYDLYSRIKAEEEWSARQEEVYKWYPDKEQREAQLRRKREAMILNARRCLKEKDKQALNKDALSNKNEIL</sequence>
<dbReference type="EMBL" id="AFWA02000009">
    <property type="protein sequence ID" value="EMR09779.1"/>
    <property type="molecule type" value="Genomic_DNA"/>
</dbReference>
<dbReference type="VEuPathDB" id="FungiDB:PNEG_01964"/>
<feature type="domain" description="CUE" evidence="2">
    <location>
        <begin position="39"/>
        <end position="82"/>
    </location>
</feature>
<dbReference type="Gene3D" id="1.10.8.10">
    <property type="entry name" value="DNA helicase RuvA subunit, C-terminal domain"/>
    <property type="match status" value="1"/>
</dbReference>
<dbReference type="STRING" id="1069680.M7PH67"/>
<evidence type="ECO:0000313" key="3">
    <source>
        <dbReference type="EMBL" id="EMR09779.1"/>
    </source>
</evidence>
<feature type="signal peptide" evidence="1">
    <location>
        <begin position="1"/>
        <end position="23"/>
    </location>
</feature>
<evidence type="ECO:0000259" key="2">
    <source>
        <dbReference type="PROSITE" id="PS51140"/>
    </source>
</evidence>
<protein>
    <recommendedName>
        <fullName evidence="2">CUE domain-containing protein</fullName>
    </recommendedName>
</protein>
<dbReference type="RefSeq" id="XP_007873942.1">
    <property type="nucleotide sequence ID" value="XM_007875751.1"/>
</dbReference>
<proteinExistence type="predicted"/>
<dbReference type="InterPro" id="IPR003892">
    <property type="entry name" value="CUE"/>
</dbReference>
<keyword evidence="1" id="KW-0732">Signal</keyword>
<dbReference type="PROSITE" id="PS51140">
    <property type="entry name" value="CUE"/>
    <property type="match status" value="1"/>
</dbReference>
<feature type="chain" id="PRO_5004082878" description="CUE domain-containing protein" evidence="1">
    <location>
        <begin position="24"/>
        <end position="187"/>
    </location>
</feature>
<accession>M7PH67</accession>
<dbReference type="AlphaFoldDB" id="M7PH67"/>
<gene>
    <name evidence="3" type="ORF">PNEG_01964</name>
</gene>